<dbReference type="Gene3D" id="1.10.10.10">
    <property type="entry name" value="Winged helix-like DNA-binding domain superfamily/Winged helix DNA-binding domain"/>
    <property type="match status" value="1"/>
</dbReference>
<feature type="domain" description="HTH lysR-type" evidence="5">
    <location>
        <begin position="1"/>
        <end position="58"/>
    </location>
</feature>
<keyword evidence="4" id="KW-0804">Transcription</keyword>
<dbReference type="GO" id="GO:0003700">
    <property type="term" value="F:DNA-binding transcription factor activity"/>
    <property type="evidence" value="ECO:0007669"/>
    <property type="project" value="InterPro"/>
</dbReference>
<dbReference type="InterPro" id="IPR000847">
    <property type="entry name" value="LysR_HTH_N"/>
</dbReference>
<dbReference type="RefSeq" id="WP_092721822.1">
    <property type="nucleotide sequence ID" value="NZ_FNGW01000001.1"/>
</dbReference>
<dbReference type="PANTHER" id="PTHR30126:SF40">
    <property type="entry name" value="HTH-TYPE TRANSCRIPTIONAL REGULATOR GLTR"/>
    <property type="match status" value="1"/>
</dbReference>
<dbReference type="InterPro" id="IPR036390">
    <property type="entry name" value="WH_DNA-bd_sf"/>
</dbReference>
<dbReference type="Gene3D" id="3.40.190.290">
    <property type="match status" value="1"/>
</dbReference>
<evidence type="ECO:0000256" key="4">
    <source>
        <dbReference type="ARBA" id="ARBA00023163"/>
    </source>
</evidence>
<evidence type="ECO:0000313" key="7">
    <source>
        <dbReference type="Proteomes" id="UP000199068"/>
    </source>
</evidence>
<dbReference type="FunFam" id="1.10.10.10:FF:000001">
    <property type="entry name" value="LysR family transcriptional regulator"/>
    <property type="match status" value="1"/>
</dbReference>
<keyword evidence="7" id="KW-1185">Reference proteome</keyword>
<dbReference type="Proteomes" id="UP000199068">
    <property type="component" value="Unassembled WGS sequence"/>
</dbReference>
<evidence type="ECO:0000256" key="2">
    <source>
        <dbReference type="ARBA" id="ARBA00023015"/>
    </source>
</evidence>
<accession>A0A1G9I5P9</accession>
<dbReference type="GO" id="GO:0000976">
    <property type="term" value="F:transcription cis-regulatory region binding"/>
    <property type="evidence" value="ECO:0007669"/>
    <property type="project" value="TreeGrafter"/>
</dbReference>
<evidence type="ECO:0000313" key="6">
    <source>
        <dbReference type="EMBL" id="SDL20375.1"/>
    </source>
</evidence>
<organism evidence="6 7">
    <name type="scientific">Romboutsia lituseburensis DSM 797</name>
    <dbReference type="NCBI Taxonomy" id="1121325"/>
    <lineage>
        <taxon>Bacteria</taxon>
        <taxon>Bacillati</taxon>
        <taxon>Bacillota</taxon>
        <taxon>Clostridia</taxon>
        <taxon>Peptostreptococcales</taxon>
        <taxon>Peptostreptococcaceae</taxon>
        <taxon>Romboutsia</taxon>
    </lineage>
</organism>
<dbReference type="SUPFAM" id="SSF46785">
    <property type="entry name" value="Winged helix' DNA-binding domain"/>
    <property type="match status" value="1"/>
</dbReference>
<evidence type="ECO:0000259" key="5">
    <source>
        <dbReference type="PROSITE" id="PS50931"/>
    </source>
</evidence>
<gene>
    <name evidence="6" type="ORF">SAMN04515677_101111</name>
</gene>
<name>A0A1G9I5P9_9FIRM</name>
<dbReference type="SUPFAM" id="SSF53850">
    <property type="entry name" value="Periplasmic binding protein-like II"/>
    <property type="match status" value="1"/>
</dbReference>
<keyword evidence="3 6" id="KW-0238">DNA-binding</keyword>
<evidence type="ECO:0000256" key="1">
    <source>
        <dbReference type="ARBA" id="ARBA00009437"/>
    </source>
</evidence>
<evidence type="ECO:0000256" key="3">
    <source>
        <dbReference type="ARBA" id="ARBA00023125"/>
    </source>
</evidence>
<dbReference type="AlphaFoldDB" id="A0A1G9I5P9"/>
<dbReference type="PANTHER" id="PTHR30126">
    <property type="entry name" value="HTH-TYPE TRANSCRIPTIONAL REGULATOR"/>
    <property type="match status" value="1"/>
</dbReference>
<dbReference type="Pfam" id="PF00126">
    <property type="entry name" value="HTH_1"/>
    <property type="match status" value="1"/>
</dbReference>
<proteinExistence type="inferred from homology"/>
<dbReference type="STRING" id="1121325.SAMN04515677_101111"/>
<dbReference type="PRINTS" id="PR00039">
    <property type="entry name" value="HTHLYSR"/>
</dbReference>
<dbReference type="PROSITE" id="PS50931">
    <property type="entry name" value="HTH_LYSR"/>
    <property type="match status" value="1"/>
</dbReference>
<sequence>MKLEQINHVLEVVRLGSINKASKSLLMSQPNLSFSIKSLENELGFKIFNRTKKGIELTSKGSLFLEHANSIKNSFDSISVLSDNKSNSTNNVVDLSISAQYISTAFYSIIDFCKINLNSNMNVKINQANISQIINDVSSGFVDLGLICIDKSQKSSINHILSLNKLEFTPLSTTKLYAYMLDNHPLATKDCVGITDLINYPLVALNFTSKDFLYSSLLLNIGLDKFNQKIEVTDYNSLMFGLNELNGVTFTMKFPNLNPMPNINNFTGVFKELRIENEILFEFGYIKIPNNILSPSAIEFLNILDSNIKFTV</sequence>
<dbReference type="EMBL" id="FNGW01000001">
    <property type="protein sequence ID" value="SDL20375.1"/>
    <property type="molecule type" value="Genomic_DNA"/>
</dbReference>
<keyword evidence="2" id="KW-0805">Transcription regulation</keyword>
<dbReference type="InterPro" id="IPR036388">
    <property type="entry name" value="WH-like_DNA-bd_sf"/>
</dbReference>
<protein>
    <submittedName>
        <fullName evidence="6">DNA-binding transcriptional regulator, LysR family</fullName>
    </submittedName>
</protein>
<reference evidence="6 7" key="1">
    <citation type="submission" date="2016-10" db="EMBL/GenBank/DDBJ databases">
        <authorList>
            <person name="de Groot N.N."/>
        </authorList>
    </citation>
    <scope>NUCLEOTIDE SEQUENCE [LARGE SCALE GENOMIC DNA]</scope>
    <source>
        <strain evidence="6 7">DSM 797</strain>
    </source>
</reference>
<comment type="similarity">
    <text evidence="1">Belongs to the LysR transcriptional regulatory family.</text>
</comment>